<keyword evidence="5" id="KW-0862">Zinc</keyword>
<dbReference type="Pfam" id="PF14372">
    <property type="entry name" value="hAT-like_RNase-H"/>
    <property type="match status" value="1"/>
</dbReference>
<dbReference type="EMBL" id="JABWDY010035895">
    <property type="protein sequence ID" value="KAF5181672.1"/>
    <property type="molecule type" value="Genomic_DNA"/>
</dbReference>
<evidence type="ECO:0000256" key="6">
    <source>
        <dbReference type="ARBA" id="ARBA00023015"/>
    </source>
</evidence>
<comment type="subcellular location">
    <subcellularLocation>
        <location evidence="1">Nucleus</location>
    </subcellularLocation>
</comment>
<dbReference type="PANTHER" id="PTHR46481:SF10">
    <property type="entry name" value="ZINC FINGER BED DOMAIN-CONTAINING PROTEIN 39"/>
    <property type="match status" value="1"/>
</dbReference>
<keyword evidence="13" id="KW-1185">Reference proteome</keyword>
<dbReference type="GO" id="GO:0005634">
    <property type="term" value="C:nucleus"/>
    <property type="evidence" value="ECO:0007669"/>
    <property type="project" value="UniProtKB-SubCell"/>
</dbReference>
<evidence type="ECO:0000256" key="10">
    <source>
        <dbReference type="PROSITE-ProRule" id="PRU00027"/>
    </source>
</evidence>
<dbReference type="GO" id="GO:0046983">
    <property type="term" value="F:protein dimerization activity"/>
    <property type="evidence" value="ECO:0007669"/>
    <property type="project" value="InterPro"/>
</dbReference>
<dbReference type="PANTHER" id="PTHR46481">
    <property type="entry name" value="ZINC FINGER BED DOMAIN-CONTAINING PROTEIN 4"/>
    <property type="match status" value="1"/>
</dbReference>
<dbReference type="PROSITE" id="PS50808">
    <property type="entry name" value="ZF_BED"/>
    <property type="match status" value="1"/>
</dbReference>
<keyword evidence="3" id="KW-0479">Metal-binding</keyword>
<dbReference type="InterPro" id="IPR052035">
    <property type="entry name" value="ZnF_BED_domain_contain"/>
</dbReference>
<dbReference type="InterPro" id="IPR025525">
    <property type="entry name" value="hAT-like_transposase_RNase-H"/>
</dbReference>
<keyword evidence="4 10" id="KW-0863">Zinc-finger</keyword>
<feature type="domain" description="BED-type" evidence="11">
    <location>
        <begin position="14"/>
        <end position="69"/>
    </location>
</feature>
<keyword evidence="6" id="KW-0805">Transcription regulation</keyword>
<dbReference type="Proteomes" id="UP000554482">
    <property type="component" value="Unassembled WGS sequence"/>
</dbReference>
<dbReference type="Pfam" id="PF05699">
    <property type="entry name" value="Dimer_Tnp_hAT"/>
    <property type="match status" value="1"/>
</dbReference>
<dbReference type="GO" id="GO:0008270">
    <property type="term" value="F:zinc ion binding"/>
    <property type="evidence" value="ECO:0007669"/>
    <property type="project" value="UniProtKB-KW"/>
</dbReference>
<evidence type="ECO:0000256" key="9">
    <source>
        <dbReference type="ARBA" id="ARBA00023242"/>
    </source>
</evidence>
<dbReference type="InterPro" id="IPR012337">
    <property type="entry name" value="RNaseH-like_sf"/>
</dbReference>
<evidence type="ECO:0000313" key="12">
    <source>
        <dbReference type="EMBL" id="KAF5181672.1"/>
    </source>
</evidence>
<dbReference type="OrthoDB" id="1607513at2759"/>
<evidence type="ECO:0000256" key="7">
    <source>
        <dbReference type="ARBA" id="ARBA00023125"/>
    </source>
</evidence>
<dbReference type="GO" id="GO:0009791">
    <property type="term" value="P:post-embryonic development"/>
    <property type="evidence" value="ECO:0007669"/>
    <property type="project" value="UniProtKB-ARBA"/>
</dbReference>
<dbReference type="Pfam" id="PF02892">
    <property type="entry name" value="zf-BED"/>
    <property type="match status" value="1"/>
</dbReference>
<dbReference type="AlphaFoldDB" id="A0A7J6VBC8"/>
<protein>
    <submittedName>
        <fullName evidence="12">Zinc finger bed domain-containing protein ricesleeper</fullName>
    </submittedName>
</protein>
<evidence type="ECO:0000259" key="11">
    <source>
        <dbReference type="PROSITE" id="PS50808"/>
    </source>
</evidence>
<gene>
    <name evidence="12" type="ORF">FRX31_028742</name>
</gene>
<organism evidence="12 13">
    <name type="scientific">Thalictrum thalictroides</name>
    <name type="common">Rue-anemone</name>
    <name type="synonym">Anemone thalictroides</name>
    <dbReference type="NCBI Taxonomy" id="46969"/>
    <lineage>
        <taxon>Eukaryota</taxon>
        <taxon>Viridiplantae</taxon>
        <taxon>Streptophyta</taxon>
        <taxon>Embryophyta</taxon>
        <taxon>Tracheophyta</taxon>
        <taxon>Spermatophyta</taxon>
        <taxon>Magnoliopsida</taxon>
        <taxon>Ranunculales</taxon>
        <taxon>Ranunculaceae</taxon>
        <taxon>Thalictroideae</taxon>
        <taxon>Thalictrum</taxon>
    </lineage>
</organism>
<dbReference type="SUPFAM" id="SSF53098">
    <property type="entry name" value="Ribonuclease H-like"/>
    <property type="match status" value="1"/>
</dbReference>
<accession>A0A7J6VBC8</accession>
<sequence>MEVENTPPLKRTKRLTSAVWNDFERVRKGDLMVAICKHCSKKLSGSSTSGTSHLRNHLKRCMKRSNHDISQQLLLVREKKKDGTTDLDVSKCDAAIGPLDLKFDQGHSRLDLKFDQERSRLDLAHMIILHGYPLSMVEHVGFKRFVSNLQPFFQIMSGDGAKAVCMQIYQKQKQKVNEILDKLPGRLSLSAELWTSYQDNRFMCLTAYFIDEAWQLQRKILNFIMIDLDTEQALSEAIMTCLTNWSIDRKLFSITVDSCSNNDNAVFRVRDRLSQNRSILRNIKLFHVRCATRILNFIIEDVLQALQEVTHKVRESVRYVKSSEEMQQKFNEMALQVSQKSLLIDSPTQWTSTYVMLEAAIDYRDVFSRLQASDPCYMTALSDVEWERTIALINYLKLVIEVTNVFSGAKYPTANIYFPEICDIHLKLIELCKSKDSCISSMALKIKDKFDNYWSVSGLTLTVAVVLDPRFKMKLVEYYFQQMFESNASECIKEVSGGIKDLFHEYSIRSTLTSFEQSLDCQIENSSGLDGILPTGSNEANDRLSGFDKFLHETSSIPHMKTEFDKYLEEPIFPRNADFDILNWWKVNSPKYPILSVMARDILGISVSIADSSAAEFDAGGKVLDMQRSSLSPDVLQAMVCTHDWLGTEFESESAVSESSTPLCATAK</sequence>
<keyword evidence="8" id="KW-0804">Transcription</keyword>
<keyword evidence="9" id="KW-0539">Nucleus</keyword>
<evidence type="ECO:0000256" key="3">
    <source>
        <dbReference type="ARBA" id="ARBA00022723"/>
    </source>
</evidence>
<evidence type="ECO:0000256" key="8">
    <source>
        <dbReference type="ARBA" id="ARBA00023163"/>
    </source>
</evidence>
<name>A0A7J6VBC8_THATH</name>
<comment type="caution">
    <text evidence="12">The sequence shown here is derived from an EMBL/GenBank/DDBJ whole genome shotgun (WGS) entry which is preliminary data.</text>
</comment>
<evidence type="ECO:0000256" key="1">
    <source>
        <dbReference type="ARBA" id="ARBA00004123"/>
    </source>
</evidence>
<evidence type="ECO:0000256" key="5">
    <source>
        <dbReference type="ARBA" id="ARBA00022833"/>
    </source>
</evidence>
<dbReference type="GO" id="GO:0003677">
    <property type="term" value="F:DNA binding"/>
    <property type="evidence" value="ECO:0007669"/>
    <property type="project" value="UniProtKB-KW"/>
</dbReference>
<reference evidence="12 13" key="1">
    <citation type="submission" date="2020-06" db="EMBL/GenBank/DDBJ databases">
        <title>Transcriptomic and genomic resources for Thalictrum thalictroides and T. hernandezii: Facilitating candidate gene discovery in an emerging model plant lineage.</title>
        <authorList>
            <person name="Arias T."/>
            <person name="Riano-Pachon D.M."/>
            <person name="Di Stilio V.S."/>
        </authorList>
    </citation>
    <scope>NUCLEOTIDE SEQUENCE [LARGE SCALE GENOMIC DNA]</scope>
    <source>
        <strain evidence="13">cv. WT478/WT964</strain>
        <tissue evidence="12">Leaves</tissue>
    </source>
</reference>
<evidence type="ECO:0000256" key="4">
    <source>
        <dbReference type="ARBA" id="ARBA00022771"/>
    </source>
</evidence>
<dbReference type="InterPro" id="IPR003656">
    <property type="entry name" value="Znf_BED"/>
</dbReference>
<comment type="subunit">
    <text evidence="2">Homodimer.</text>
</comment>
<keyword evidence="7" id="KW-0238">DNA-binding</keyword>
<evidence type="ECO:0000256" key="2">
    <source>
        <dbReference type="ARBA" id="ARBA00011738"/>
    </source>
</evidence>
<dbReference type="InterPro" id="IPR036236">
    <property type="entry name" value="Znf_C2H2_sf"/>
</dbReference>
<evidence type="ECO:0000313" key="13">
    <source>
        <dbReference type="Proteomes" id="UP000554482"/>
    </source>
</evidence>
<dbReference type="SMART" id="SM00614">
    <property type="entry name" value="ZnF_BED"/>
    <property type="match status" value="1"/>
</dbReference>
<dbReference type="InterPro" id="IPR008906">
    <property type="entry name" value="HATC_C_dom"/>
</dbReference>
<dbReference type="SUPFAM" id="SSF57667">
    <property type="entry name" value="beta-beta-alpha zinc fingers"/>
    <property type="match status" value="1"/>
</dbReference>
<proteinExistence type="predicted"/>